<protein>
    <recommendedName>
        <fullName evidence="8">Acyl-peptide hydrolase</fullName>
    </recommendedName>
    <alternativeName>
        <fullName evidence="7">Acylaminoacyl-peptidase</fullName>
    </alternativeName>
</protein>
<feature type="chain" id="PRO_5030099312" description="Acyl-peptide hydrolase" evidence="10">
    <location>
        <begin position="22"/>
        <end position="682"/>
    </location>
</feature>
<sequence length="682" mass="75065">MALRFVLRCLLDLPAVMPAHAQFTVERLWELNRMGDFAVAPDGRSVAVTTTAFDFDVNGSQTRLWLVDSLARRPARALGTPEGSDSDPAWHPDGRRLFFLGTRPGTPTQLHETGIDGGPSRALTSLPVSVRRFRVVEDGEAIVFEALTWPDLDADFKAVQARLQAQRADATQARISESRLLRYWDRYRTDGRVPHLFRLDLGDGSIRDLMPGFDRLTGLDGFDWDASADGRWLVYSANITPAPYTTIDFDLFLQSTERGVDTARNLTADNPADDVEPVFSPDGQSIAYGRFSRPGTGSDLKRLAVLDLRTSGPAQVVGDDLPGPVRDWTFTHDGTALYFHVEDGGRIDLYQWKQQRLRRLVEGGSTAKVQVAGSGIVYLRHAFDSPHDLWRLDPGAGPRRFTTLNDSRVKALRHGRYQSVTFTGADSDPVQMFVAYPPGWRHGSRHPAVVLNHGGPFSAWTDGFSFRWHPGVLAARGYVVALPNVHGSTGFGQAFADSILGNHGEKPAADALAAADWLVAHAGVDPDRIAVAGGSYGGYLAALLTGLSDRFRAAIVHAGIYDLGHQFAADSHWQRPVAYGAAPWANPEALADWSPSRLVPRMTTPTLILHGELDYRVPVTQGINLHGALSGKGVPSRIVVFPNENHRINRPQAARLWWNEVFDWLDRWTGPRRAAHAQDTAP</sequence>
<evidence type="ECO:0000256" key="1">
    <source>
        <dbReference type="ARBA" id="ARBA00010040"/>
    </source>
</evidence>
<evidence type="ECO:0000256" key="10">
    <source>
        <dbReference type="SAM" id="SignalP"/>
    </source>
</evidence>
<dbReference type="InterPro" id="IPR029058">
    <property type="entry name" value="AB_hydrolase_fold"/>
</dbReference>
<evidence type="ECO:0000256" key="9">
    <source>
        <dbReference type="ARBA" id="ARBA00045885"/>
    </source>
</evidence>
<keyword evidence="13" id="KW-1185">Reference proteome</keyword>
<dbReference type="Gene3D" id="3.40.50.1820">
    <property type="entry name" value="alpha/beta hydrolase"/>
    <property type="match status" value="1"/>
</dbReference>
<evidence type="ECO:0000259" key="11">
    <source>
        <dbReference type="Pfam" id="PF00326"/>
    </source>
</evidence>
<evidence type="ECO:0000256" key="3">
    <source>
        <dbReference type="ARBA" id="ARBA00022729"/>
    </source>
</evidence>
<evidence type="ECO:0000256" key="7">
    <source>
        <dbReference type="ARBA" id="ARBA00032284"/>
    </source>
</evidence>
<dbReference type="PANTHER" id="PTHR42776">
    <property type="entry name" value="SERINE PEPTIDASE S9 FAMILY MEMBER"/>
    <property type="match status" value="1"/>
</dbReference>
<dbReference type="Pfam" id="PF07676">
    <property type="entry name" value="PD40"/>
    <property type="match status" value="2"/>
</dbReference>
<evidence type="ECO:0000256" key="6">
    <source>
        <dbReference type="ARBA" id="ARBA00022990"/>
    </source>
</evidence>
<dbReference type="SUPFAM" id="SSF53474">
    <property type="entry name" value="alpha/beta-Hydrolases"/>
    <property type="match status" value="1"/>
</dbReference>
<keyword evidence="3 10" id="KW-0732">Signal</keyword>
<organism evidence="12 13">
    <name type="scientific">Pseudofulvimonas gallinarii</name>
    <dbReference type="NCBI Taxonomy" id="634155"/>
    <lineage>
        <taxon>Bacteria</taxon>
        <taxon>Pseudomonadati</taxon>
        <taxon>Pseudomonadota</taxon>
        <taxon>Gammaproteobacteria</taxon>
        <taxon>Lysobacterales</taxon>
        <taxon>Rhodanobacteraceae</taxon>
        <taxon>Pseudofulvimonas</taxon>
    </lineage>
</organism>
<dbReference type="GO" id="GO:0004252">
    <property type="term" value="F:serine-type endopeptidase activity"/>
    <property type="evidence" value="ECO:0007669"/>
    <property type="project" value="InterPro"/>
</dbReference>
<dbReference type="InterPro" id="IPR002471">
    <property type="entry name" value="Pept_S9_AS"/>
</dbReference>
<keyword evidence="6" id="KW-0007">Acetylation</keyword>
<evidence type="ECO:0000256" key="5">
    <source>
        <dbReference type="ARBA" id="ARBA00022825"/>
    </source>
</evidence>
<evidence type="ECO:0000256" key="2">
    <source>
        <dbReference type="ARBA" id="ARBA00022670"/>
    </source>
</evidence>
<comment type="function">
    <text evidence="9">This enzyme catalyzes the hydrolysis of the N-terminal peptide bond of an N-acetylated peptide to generate an N-acetylated amino acid and a peptide with a free N-terminus. It preferentially cleaves off Ac-Ala, Ac-Met and Ac-Ser. Also, involved in the degradation of oxidized and glycated proteins.</text>
</comment>
<dbReference type="PANTHER" id="PTHR42776:SF13">
    <property type="entry name" value="DIPEPTIDYL-PEPTIDASE 5"/>
    <property type="match status" value="1"/>
</dbReference>
<dbReference type="InterPro" id="IPR011042">
    <property type="entry name" value="6-blade_b-propeller_TolB-like"/>
</dbReference>
<dbReference type="PROSITE" id="PS00708">
    <property type="entry name" value="PRO_ENDOPEP_SER"/>
    <property type="match status" value="1"/>
</dbReference>
<feature type="domain" description="Peptidase S9 prolyl oligopeptidase catalytic" evidence="11">
    <location>
        <begin position="465"/>
        <end position="670"/>
    </location>
</feature>
<dbReference type="EMBL" id="SMAF01000004">
    <property type="protein sequence ID" value="TCT00060.1"/>
    <property type="molecule type" value="Genomic_DNA"/>
</dbReference>
<dbReference type="GO" id="GO:0006508">
    <property type="term" value="P:proteolysis"/>
    <property type="evidence" value="ECO:0007669"/>
    <property type="project" value="UniProtKB-KW"/>
</dbReference>
<dbReference type="SUPFAM" id="SSF82171">
    <property type="entry name" value="DPP6 N-terminal domain-like"/>
    <property type="match status" value="1"/>
</dbReference>
<evidence type="ECO:0000256" key="8">
    <source>
        <dbReference type="ARBA" id="ARBA00032596"/>
    </source>
</evidence>
<name>A0A4R3LIM0_9GAMM</name>
<proteinExistence type="inferred from homology"/>
<evidence type="ECO:0000256" key="4">
    <source>
        <dbReference type="ARBA" id="ARBA00022801"/>
    </source>
</evidence>
<dbReference type="FunFam" id="3.40.50.1820:FF:000028">
    <property type="entry name" value="S9 family peptidase"/>
    <property type="match status" value="1"/>
</dbReference>
<dbReference type="AlphaFoldDB" id="A0A4R3LIM0"/>
<gene>
    <name evidence="12" type="ORF">EDC25_10447</name>
</gene>
<dbReference type="Gene3D" id="2.120.10.30">
    <property type="entry name" value="TolB, C-terminal domain"/>
    <property type="match status" value="2"/>
</dbReference>
<accession>A0A4R3LIM0</accession>
<feature type="signal peptide" evidence="10">
    <location>
        <begin position="1"/>
        <end position="21"/>
    </location>
</feature>
<dbReference type="RefSeq" id="WP_123523112.1">
    <property type="nucleotide sequence ID" value="NZ_JBHLWF010000088.1"/>
</dbReference>
<dbReference type="GO" id="GO:0004177">
    <property type="term" value="F:aminopeptidase activity"/>
    <property type="evidence" value="ECO:0007669"/>
    <property type="project" value="UniProtKB-KW"/>
</dbReference>
<evidence type="ECO:0000313" key="13">
    <source>
        <dbReference type="Proteomes" id="UP000294599"/>
    </source>
</evidence>
<evidence type="ECO:0000313" key="12">
    <source>
        <dbReference type="EMBL" id="TCT00060.1"/>
    </source>
</evidence>
<keyword evidence="2" id="KW-0645">Protease</keyword>
<keyword evidence="12" id="KW-0031">Aminopeptidase</keyword>
<comment type="similarity">
    <text evidence="1">Belongs to the peptidase S9C family.</text>
</comment>
<dbReference type="Proteomes" id="UP000294599">
    <property type="component" value="Unassembled WGS sequence"/>
</dbReference>
<dbReference type="InterPro" id="IPR011659">
    <property type="entry name" value="WD40"/>
</dbReference>
<dbReference type="Pfam" id="PF00326">
    <property type="entry name" value="Peptidase_S9"/>
    <property type="match status" value="1"/>
</dbReference>
<keyword evidence="5" id="KW-0720">Serine protease</keyword>
<dbReference type="OrthoDB" id="9812921at2"/>
<dbReference type="InterPro" id="IPR001375">
    <property type="entry name" value="Peptidase_S9_cat"/>
</dbReference>
<comment type="caution">
    <text evidence="12">The sequence shown here is derived from an EMBL/GenBank/DDBJ whole genome shotgun (WGS) entry which is preliminary data.</text>
</comment>
<reference evidence="12 13" key="1">
    <citation type="submission" date="2019-03" db="EMBL/GenBank/DDBJ databases">
        <title>Genomic Encyclopedia of Type Strains, Phase IV (KMG-IV): sequencing the most valuable type-strain genomes for metagenomic binning, comparative biology and taxonomic classification.</title>
        <authorList>
            <person name="Goeker M."/>
        </authorList>
    </citation>
    <scope>NUCLEOTIDE SEQUENCE [LARGE SCALE GENOMIC DNA]</scope>
    <source>
        <strain evidence="12 13">DSM 21944</strain>
    </source>
</reference>
<keyword evidence="4" id="KW-0378">Hydrolase</keyword>